<evidence type="ECO:0000313" key="5">
    <source>
        <dbReference type="EMBL" id="MBH9577181.1"/>
    </source>
</evidence>
<name>A0A931J2N0_9BURK</name>
<proteinExistence type="predicted"/>
<dbReference type="Pfam" id="PF05954">
    <property type="entry name" value="Phage_GPD"/>
    <property type="match status" value="1"/>
</dbReference>
<evidence type="ECO:0000313" key="6">
    <source>
        <dbReference type="Proteomes" id="UP000613266"/>
    </source>
</evidence>
<evidence type="ECO:0000259" key="3">
    <source>
        <dbReference type="Pfam" id="PF10106"/>
    </source>
</evidence>
<protein>
    <submittedName>
        <fullName evidence="5">Type VI secretion system tip protein VgrG</fullName>
    </submittedName>
</protein>
<feature type="domain" description="DUF2345" evidence="3">
    <location>
        <begin position="790"/>
        <end position="945"/>
    </location>
</feature>
<dbReference type="EMBL" id="JAEDAK010000005">
    <property type="protein sequence ID" value="MBH9577181.1"/>
    <property type="molecule type" value="Genomic_DNA"/>
</dbReference>
<gene>
    <name evidence="5" type="ORF">I7X39_09710</name>
</gene>
<dbReference type="InterPro" id="IPR018769">
    <property type="entry name" value="VgrG2_DUF2345"/>
</dbReference>
<feature type="region of interest" description="Disordered" evidence="1">
    <location>
        <begin position="561"/>
        <end position="606"/>
    </location>
</feature>
<dbReference type="Gene3D" id="2.40.50.230">
    <property type="entry name" value="Gp5 N-terminal domain"/>
    <property type="match status" value="1"/>
</dbReference>
<dbReference type="RefSeq" id="WP_198110950.1">
    <property type="nucleotide sequence ID" value="NZ_JAEDAK010000005.1"/>
</dbReference>
<dbReference type="AlphaFoldDB" id="A0A931J2N0"/>
<dbReference type="InterPro" id="IPR028244">
    <property type="entry name" value="T6SS_Rhs_Vgr_dom"/>
</dbReference>
<dbReference type="Pfam" id="PF13296">
    <property type="entry name" value="T6SS_Vgr"/>
    <property type="match status" value="1"/>
</dbReference>
<sequence length="1126" mass="120847">MSLAFLTSLLGGFTAERRLYRAEVDGLGPDDLLVEAWAEREAFNQPWSLELVCLSENPLLDLDAILGQRLRLFTRLADGSEGVRSALVLSIEAEEADGGLARYRLLLGSWLSLLGYGQHSQVWQEQPLTTILDAVFGAYAPQAQWRYADCVEPHLAQSPWTTTEGLRPYVVQHRQSDLAFVQRLLREEGLVLRFERDSDTVVILADSPSEAACPDLGPVRFHRDNPTETSDTVQALGQARFIPTWLLSGVASQPAAASVVAAEVPLISQSTLGEAAPRLEHYAHLGEHSWGVGFEGQGRSQLDRALTLAQEGWEVQHKRFIGRSTVRHFAVGQRFEILNSPLDVQSSEARDKTLLLSAIAHVGLNNLPKALSDELAARGWAHRRADALPAWVGPELRKQVAQNGYANRFACARVDIPWRPAWWALGVDAAPIEEPDDELIPLLEAIHRPAGTALHPKAPCPGVLSATVVDERGSAEPRDARVVGDAMGRIRIRYDFQGLPQFANTSASSVWVRVQQSWTGAFGGAQFIPCLGQQVLVDFINGDIEQPQVIGALYDGRGEGALPATPGGLGGEEDRKPYALSTDHSPSSQGNLTQGHAPAWHGGSPEALDAEGQRNASAMSGFKSQEWDGNTGYNQLVLDDSDGQLRVQLHSSAHSSQLNLGHLIHQADNHRGSFRGEGFELRSDAYVSLRAGQGLLLSTAPTQAQEPAGDNAPGIAIAKQLKQLGQVLSQSATTHLVPPLMAHLGTVKASFSVQTEKEAPTHALLTALKGLVDGTAWDDALKDAQQRNTGGDKLPHTVAPVIAFQGQGGITEVAGQDHIQAAGHTITEAAGEDFEQAVGGDYRLHTGQAIGILAGAIAPGSGATASGLNLIAGHKDITIQAQSDTLQVNAQKQLTVGSQTQHIDWAAAKKITLATSGGACIVIQAGKIDVIAPGTITVKAAMKDMIAAATVGYPMPKLPALPIEPRDLNFEISIKDLPGPAGLGAAGRPWEIVRLQPGIAAIEDPVQRCAAFVDPASRIEVYFSGVTDPSGKVVLSPEERKQLMRHVSAFAGDVCLVYGLECVPLVLGRHSNADPLAAEVTRIMAARNYAPRFAEMDMHEEQELRRWAETDYGSKVLGKPKSETDL</sequence>
<dbReference type="Pfam" id="PF04717">
    <property type="entry name" value="Phage_base_V"/>
    <property type="match status" value="1"/>
</dbReference>
<comment type="caution">
    <text evidence="5">The sequence shown here is derived from an EMBL/GenBank/DDBJ whole genome shotgun (WGS) entry which is preliminary data.</text>
</comment>
<dbReference type="InterPro" id="IPR037026">
    <property type="entry name" value="Vgr_OB-fold_dom_sf"/>
</dbReference>
<dbReference type="Gene3D" id="3.55.50.10">
    <property type="entry name" value="Baseplate protein-like domains"/>
    <property type="match status" value="1"/>
</dbReference>
<dbReference type="Proteomes" id="UP000613266">
    <property type="component" value="Unassembled WGS sequence"/>
</dbReference>
<evidence type="ECO:0000259" key="4">
    <source>
        <dbReference type="Pfam" id="PF13296"/>
    </source>
</evidence>
<reference evidence="5" key="1">
    <citation type="submission" date="2020-12" db="EMBL/GenBank/DDBJ databases">
        <title>The genome sequence of Inhella sp. 1Y17.</title>
        <authorList>
            <person name="Liu Y."/>
        </authorList>
    </citation>
    <scope>NUCLEOTIDE SEQUENCE</scope>
    <source>
        <strain evidence="5">1Y17</strain>
    </source>
</reference>
<dbReference type="Gene3D" id="2.30.110.50">
    <property type="match status" value="1"/>
</dbReference>
<dbReference type="SUPFAM" id="SSF69255">
    <property type="entry name" value="gp5 N-terminal domain-like"/>
    <property type="match status" value="1"/>
</dbReference>
<feature type="domain" description="Putative type VI secretion system Rhs element associated Vgr" evidence="4">
    <location>
        <begin position="627"/>
        <end position="732"/>
    </location>
</feature>
<organism evidence="5 6">
    <name type="scientific">Inhella proteolytica</name>
    <dbReference type="NCBI Taxonomy" id="2795029"/>
    <lineage>
        <taxon>Bacteria</taxon>
        <taxon>Pseudomonadati</taxon>
        <taxon>Pseudomonadota</taxon>
        <taxon>Betaproteobacteria</taxon>
        <taxon>Burkholderiales</taxon>
        <taxon>Sphaerotilaceae</taxon>
        <taxon>Inhella</taxon>
    </lineage>
</organism>
<evidence type="ECO:0000259" key="2">
    <source>
        <dbReference type="Pfam" id="PF04717"/>
    </source>
</evidence>
<feature type="domain" description="Gp5/Type VI secretion system Vgr protein OB-fold" evidence="2">
    <location>
        <begin position="485"/>
        <end position="554"/>
    </location>
</feature>
<evidence type="ECO:0000256" key="1">
    <source>
        <dbReference type="SAM" id="MobiDB-lite"/>
    </source>
</evidence>
<keyword evidence="6" id="KW-1185">Reference proteome</keyword>
<dbReference type="Gene3D" id="4.10.220.110">
    <property type="match status" value="1"/>
</dbReference>
<accession>A0A931J2N0</accession>
<dbReference type="Pfam" id="PF10106">
    <property type="entry name" value="DUF2345"/>
    <property type="match status" value="1"/>
</dbReference>
<feature type="compositionally biased region" description="Polar residues" evidence="1">
    <location>
        <begin position="582"/>
        <end position="594"/>
    </location>
</feature>
<dbReference type="SUPFAM" id="SSF69279">
    <property type="entry name" value="Phage tail proteins"/>
    <property type="match status" value="2"/>
</dbReference>
<dbReference type="InterPro" id="IPR006531">
    <property type="entry name" value="Gp5/Vgr_OB"/>
</dbReference>